<name>A0AA39H8N3_9BILA</name>
<keyword evidence="4" id="KW-1185">Reference proteome</keyword>
<proteinExistence type="predicted"/>
<dbReference type="EMBL" id="JAUCMV010000004">
    <property type="protein sequence ID" value="KAK0401288.1"/>
    <property type="molecule type" value="Genomic_DNA"/>
</dbReference>
<evidence type="ECO:0000313" key="4">
    <source>
        <dbReference type="Proteomes" id="UP001175271"/>
    </source>
</evidence>
<feature type="region of interest" description="Disordered" evidence="1">
    <location>
        <begin position="22"/>
        <end position="77"/>
    </location>
</feature>
<comment type="caution">
    <text evidence="3">The sequence shown here is derived from an EMBL/GenBank/DDBJ whole genome shotgun (WGS) entry which is preliminary data.</text>
</comment>
<reference evidence="3" key="1">
    <citation type="submission" date="2023-06" db="EMBL/GenBank/DDBJ databases">
        <title>Genomic analysis of the entomopathogenic nematode Steinernema hermaphroditum.</title>
        <authorList>
            <person name="Schwarz E.M."/>
            <person name="Heppert J.K."/>
            <person name="Baniya A."/>
            <person name="Schwartz H.T."/>
            <person name="Tan C.-H."/>
            <person name="Antoshechkin I."/>
            <person name="Sternberg P.W."/>
            <person name="Goodrich-Blair H."/>
            <person name="Dillman A.R."/>
        </authorList>
    </citation>
    <scope>NUCLEOTIDE SEQUENCE</scope>
    <source>
        <strain evidence="3">PS9179</strain>
        <tissue evidence="3">Whole animal</tissue>
    </source>
</reference>
<feature type="signal peptide" evidence="2">
    <location>
        <begin position="1"/>
        <end position="20"/>
    </location>
</feature>
<organism evidence="3 4">
    <name type="scientific">Steinernema hermaphroditum</name>
    <dbReference type="NCBI Taxonomy" id="289476"/>
    <lineage>
        <taxon>Eukaryota</taxon>
        <taxon>Metazoa</taxon>
        <taxon>Ecdysozoa</taxon>
        <taxon>Nematoda</taxon>
        <taxon>Chromadorea</taxon>
        <taxon>Rhabditida</taxon>
        <taxon>Tylenchina</taxon>
        <taxon>Panagrolaimomorpha</taxon>
        <taxon>Strongyloidoidea</taxon>
        <taxon>Steinernematidae</taxon>
        <taxon>Steinernema</taxon>
    </lineage>
</organism>
<accession>A0AA39H8N3</accession>
<protein>
    <submittedName>
        <fullName evidence="3">Uncharacterized protein</fullName>
    </submittedName>
</protein>
<feature type="compositionally biased region" description="Low complexity" evidence="1">
    <location>
        <begin position="24"/>
        <end position="35"/>
    </location>
</feature>
<sequence length="77" mass="8238">MNGKLLFFFFALLLVAVTLGAEPASKSNSKSNSASDEIDANSPPKAKRAADEQNHSHEGHTRHGHHHTTAAPVGHSR</sequence>
<feature type="chain" id="PRO_5041289852" evidence="2">
    <location>
        <begin position="21"/>
        <end position="77"/>
    </location>
</feature>
<evidence type="ECO:0000256" key="2">
    <source>
        <dbReference type="SAM" id="SignalP"/>
    </source>
</evidence>
<evidence type="ECO:0000313" key="3">
    <source>
        <dbReference type="EMBL" id="KAK0401288.1"/>
    </source>
</evidence>
<dbReference type="Proteomes" id="UP001175271">
    <property type="component" value="Unassembled WGS sequence"/>
</dbReference>
<gene>
    <name evidence="3" type="ORF">QR680_015690</name>
</gene>
<evidence type="ECO:0000256" key="1">
    <source>
        <dbReference type="SAM" id="MobiDB-lite"/>
    </source>
</evidence>
<dbReference type="AlphaFoldDB" id="A0AA39H8N3"/>
<keyword evidence="2" id="KW-0732">Signal</keyword>
<feature type="compositionally biased region" description="Basic and acidic residues" evidence="1">
    <location>
        <begin position="48"/>
        <end position="61"/>
    </location>
</feature>